<keyword evidence="4" id="KW-1185">Reference proteome</keyword>
<sequence>MDPKPCCTICPEYADTPYVGLDMTLFIRKFLSEEEFHDNFNTNDLVNKALVCFSLEDKKPPWKLWGFAYNNPGVEHAEITVLQELSKFWRSNCMKKDSQYKITLYATYSPCLNCCEEICRFLNNKKEKVILNLNISRFYNFHDIDNKISLKILRKYGVQIKMMDLEDFKACFYLFVDPKEQFEPCEELNVHCERNAIELDHLWHELTVDLQLLGHRHTIRFTYDHDQRYDLALVIVESLWGIVKRKMRNIRPNNADELKAAIKATWASITPEQCHRLITSMPRCIDAVGMLGLSEYLEASGQQLEERGLN</sequence>
<keyword evidence="1" id="KW-0479">Metal-binding</keyword>
<dbReference type="Pfam" id="PF18778">
    <property type="entry name" value="NAD1"/>
    <property type="match status" value="1"/>
</dbReference>
<organism evidence="3 4">
    <name type="scientific">Ranitomeya imitator</name>
    <name type="common">mimic poison frog</name>
    <dbReference type="NCBI Taxonomy" id="111125"/>
    <lineage>
        <taxon>Eukaryota</taxon>
        <taxon>Metazoa</taxon>
        <taxon>Chordata</taxon>
        <taxon>Craniata</taxon>
        <taxon>Vertebrata</taxon>
        <taxon>Euteleostomi</taxon>
        <taxon>Amphibia</taxon>
        <taxon>Batrachia</taxon>
        <taxon>Anura</taxon>
        <taxon>Neobatrachia</taxon>
        <taxon>Hyloidea</taxon>
        <taxon>Dendrobatidae</taxon>
        <taxon>Dendrobatinae</taxon>
        <taxon>Ranitomeya</taxon>
    </lineage>
</organism>
<protein>
    <recommendedName>
        <fullName evidence="5">Cytidine deaminase</fullName>
    </recommendedName>
</protein>
<comment type="caution">
    <text evidence="3">The sequence shown here is derived from an EMBL/GenBank/DDBJ whole genome shotgun (WGS) entry which is preliminary data.</text>
</comment>
<dbReference type="InterPro" id="IPR016193">
    <property type="entry name" value="Cytidine_deaminase-like"/>
</dbReference>
<reference evidence="3" key="1">
    <citation type="submission" date="2023-07" db="EMBL/GenBank/DDBJ databases">
        <authorList>
            <person name="Stuckert A."/>
        </authorList>
    </citation>
    <scope>NUCLEOTIDE SEQUENCE</scope>
</reference>
<dbReference type="PANTHER" id="PTHR13857:SF42">
    <property type="entry name" value="SINGLE-STRANDED DNA CYTOSINE DEAMINASE-LIKE"/>
    <property type="match status" value="1"/>
</dbReference>
<dbReference type="Proteomes" id="UP001176940">
    <property type="component" value="Unassembled WGS sequence"/>
</dbReference>
<evidence type="ECO:0000313" key="3">
    <source>
        <dbReference type="EMBL" id="CAJ0954807.1"/>
    </source>
</evidence>
<dbReference type="Gene3D" id="3.40.140.10">
    <property type="entry name" value="Cytidine Deaminase, domain 2"/>
    <property type="match status" value="1"/>
</dbReference>
<evidence type="ECO:0000313" key="4">
    <source>
        <dbReference type="Proteomes" id="UP001176940"/>
    </source>
</evidence>
<dbReference type="InterPro" id="IPR036397">
    <property type="entry name" value="RNaseH_sf"/>
</dbReference>
<evidence type="ECO:0000256" key="1">
    <source>
        <dbReference type="ARBA" id="ARBA00022723"/>
    </source>
</evidence>
<dbReference type="InterPro" id="IPR016192">
    <property type="entry name" value="APOBEC/CMP_deaminase_Zn-bd"/>
</dbReference>
<dbReference type="SUPFAM" id="SSF53927">
    <property type="entry name" value="Cytidine deaminase-like"/>
    <property type="match status" value="1"/>
</dbReference>
<dbReference type="Gene3D" id="3.30.420.10">
    <property type="entry name" value="Ribonuclease H-like superfamily/Ribonuclease H"/>
    <property type="match status" value="1"/>
</dbReference>
<dbReference type="EMBL" id="CAUEEQ010039171">
    <property type="protein sequence ID" value="CAJ0954807.1"/>
    <property type="molecule type" value="Genomic_DNA"/>
</dbReference>
<dbReference type="PROSITE" id="PS00903">
    <property type="entry name" value="CYT_DCMP_DEAMINASES_1"/>
    <property type="match status" value="1"/>
</dbReference>
<gene>
    <name evidence="3" type="ORF">RIMI_LOCUS14885264</name>
</gene>
<evidence type="ECO:0000256" key="2">
    <source>
        <dbReference type="ARBA" id="ARBA00022801"/>
    </source>
</evidence>
<dbReference type="InterPro" id="IPR050610">
    <property type="entry name" value="APOBEC_Cyt_Deaminase"/>
</dbReference>
<name>A0ABN9LZC2_9NEOB</name>
<dbReference type="PANTHER" id="PTHR13857">
    <property type="entry name" value="MRNA EDITING ENZYME"/>
    <property type="match status" value="1"/>
</dbReference>
<proteinExistence type="predicted"/>
<evidence type="ECO:0008006" key="5">
    <source>
        <dbReference type="Google" id="ProtNLM"/>
    </source>
</evidence>
<accession>A0ABN9LZC2</accession>
<keyword evidence="2" id="KW-0378">Hydrolase</keyword>